<keyword evidence="3" id="KW-1185">Reference proteome</keyword>
<comment type="caution">
    <text evidence="2">The sequence shown here is derived from an EMBL/GenBank/DDBJ whole genome shotgun (WGS) entry which is preliminary data.</text>
</comment>
<evidence type="ECO:0000313" key="2">
    <source>
        <dbReference type="EMBL" id="ORY74272.1"/>
    </source>
</evidence>
<name>A0A1Y2ERW2_9BASI</name>
<evidence type="ECO:0000313" key="3">
    <source>
        <dbReference type="Proteomes" id="UP000193467"/>
    </source>
</evidence>
<evidence type="ECO:0000256" key="1">
    <source>
        <dbReference type="SAM" id="MobiDB-lite"/>
    </source>
</evidence>
<feature type="compositionally biased region" description="Acidic residues" evidence="1">
    <location>
        <begin position="494"/>
        <end position="508"/>
    </location>
</feature>
<dbReference type="InParanoid" id="A0A1Y2ERW2"/>
<proteinExistence type="predicted"/>
<reference evidence="2 3" key="1">
    <citation type="submission" date="2016-07" db="EMBL/GenBank/DDBJ databases">
        <title>Pervasive Adenine N6-methylation of Active Genes in Fungi.</title>
        <authorList>
            <consortium name="DOE Joint Genome Institute"/>
            <person name="Mondo S.J."/>
            <person name="Dannebaum R.O."/>
            <person name="Kuo R.C."/>
            <person name="Labutti K."/>
            <person name="Haridas S."/>
            <person name="Kuo A."/>
            <person name="Salamov A."/>
            <person name="Ahrendt S.R."/>
            <person name="Lipzen A."/>
            <person name="Sullivan W."/>
            <person name="Andreopoulos W.B."/>
            <person name="Clum A."/>
            <person name="Lindquist E."/>
            <person name="Daum C."/>
            <person name="Ramamoorthy G.K."/>
            <person name="Gryganskyi A."/>
            <person name="Culley D."/>
            <person name="Magnuson J.K."/>
            <person name="James T.Y."/>
            <person name="O'Malley M.A."/>
            <person name="Stajich J.E."/>
            <person name="Spatafora J.W."/>
            <person name="Visel A."/>
            <person name="Grigoriev I.V."/>
        </authorList>
    </citation>
    <scope>NUCLEOTIDE SEQUENCE [LARGE SCALE GENOMIC DNA]</scope>
    <source>
        <strain evidence="2 3">62-1032</strain>
    </source>
</reference>
<dbReference type="EMBL" id="MCGR01000042">
    <property type="protein sequence ID" value="ORY74272.1"/>
    <property type="molecule type" value="Genomic_DNA"/>
</dbReference>
<gene>
    <name evidence="2" type="ORF">BCR35DRAFT_333408</name>
</gene>
<protein>
    <submittedName>
        <fullName evidence="2">Uncharacterized protein</fullName>
    </submittedName>
</protein>
<feature type="compositionally biased region" description="Basic and acidic residues" evidence="1">
    <location>
        <begin position="476"/>
        <end position="489"/>
    </location>
</feature>
<dbReference type="AlphaFoldDB" id="A0A1Y2ERW2"/>
<feature type="region of interest" description="Disordered" evidence="1">
    <location>
        <begin position="432"/>
        <end position="584"/>
    </location>
</feature>
<organism evidence="2 3">
    <name type="scientific">Leucosporidium creatinivorum</name>
    <dbReference type="NCBI Taxonomy" id="106004"/>
    <lineage>
        <taxon>Eukaryota</taxon>
        <taxon>Fungi</taxon>
        <taxon>Dikarya</taxon>
        <taxon>Basidiomycota</taxon>
        <taxon>Pucciniomycotina</taxon>
        <taxon>Microbotryomycetes</taxon>
        <taxon>Leucosporidiales</taxon>
        <taxon>Leucosporidium</taxon>
    </lineage>
</organism>
<accession>A0A1Y2ERW2</accession>
<feature type="region of interest" description="Disordered" evidence="1">
    <location>
        <begin position="1"/>
        <end position="26"/>
    </location>
</feature>
<dbReference type="Proteomes" id="UP000193467">
    <property type="component" value="Unassembled WGS sequence"/>
</dbReference>
<feature type="compositionally biased region" description="Acidic residues" evidence="1">
    <location>
        <begin position="1"/>
        <end position="17"/>
    </location>
</feature>
<feature type="compositionally biased region" description="Acidic residues" evidence="1">
    <location>
        <begin position="560"/>
        <end position="580"/>
    </location>
</feature>
<sequence length="657" mass="70594">MGDLDLDEEEGDSDGDSSLESIRVKGSLEEGQEDGNLLADEWYEACPDYCTRWIFGQHAASILLNELQEGPFALVEALYELCLTHGASTEANRFYDLLNHLGFSPSHSQLTSHSLAVRSASLSHSKAYFASLQATLLSSSFSQRLFYSDFISLTHAQLAPGEEPLVAGLCEVVCEVGGEMLASIAEAAEGGERGGDRLMEDVANRVERELGFAIPFLLEEPTLRSVEKLDALERVATAVFELAIVLPCSPTEFDLSPISLLLELELLARDLESLSPATLLPSSTSPRLARLIHLNSLAASSSTPFAAHLTHFTASRTSYTLSTVSATLASLSLHAIDALLLSHTLDAYSTLPDVKATQGRGVLEKSAFFERLKDAEGKSLGAAGERGASAISSDAVEGAEKKWRYEEMVSGYVPVTPALLRTAKFGGEAAGIEGSPLGSASLGRRVGGSAGKEGKERTPIKMMFALRGRLRPRASKTAERRGGRSRRQETTTSDLEDADDDEDEDEDDTPGRPTRRAAKPIQILDLSMDASDSETATSMASDGDVLILDSDGVSSTAASEQEDSEGDDEGDDEDADEDDTSTSHLRYEILDTVPSPFPTSEVDDLDLLGGRSATTMLRKRSGSDSTIRGGVSPRKRKARLVCFEVEDSEESTDELGF</sequence>